<dbReference type="SUPFAM" id="SSF160240">
    <property type="entry name" value="Cation efflux protein cytoplasmic domain-like"/>
    <property type="match status" value="1"/>
</dbReference>
<dbReference type="Gene3D" id="3.30.70.1350">
    <property type="entry name" value="Cation efflux protein, cytoplasmic domain"/>
    <property type="match status" value="1"/>
</dbReference>
<gene>
    <name evidence="10" type="ORF">IAB89_10820</name>
</gene>
<evidence type="ECO:0000313" key="11">
    <source>
        <dbReference type="Proteomes" id="UP000824242"/>
    </source>
</evidence>
<dbReference type="AlphaFoldDB" id="A0A9D1AQ46"/>
<keyword evidence="5 7" id="KW-1133">Transmembrane helix</keyword>
<sequence>MTELLIRLFVRDYRNTEQPQVRERYGKFAGIVGIVSNLLLFAMKAITGLVTGSISIIADAVNNLSDSASSVITLVGFKLSGKPADEEHPYGHARIEYISGLIVSFLILLLGVQLLQESINKIITPEDTVFNPAAVLVLVLSCLIKAWQSFFYRKVGRKISSPTIEATAADSRSDVISTLAVLLGLIISRLTSFNLDGYMGVAVALLILWTGVKVVKETSDPLLGIAPSSETVDDIYRTILSYEGILGLHDLNVHMYGEGRTFASVHCEVDANEDVMASHDLVDNIERDFLRDKNIHLVIHMDPVATDDEPTNRLREQVREMLTGISPEITMHDFRVVWGKTHSNVLFDVCVPFGFRYTDSALLDEIANGLYMLGKNYVPVVMVDHSYVPGGKQKKE</sequence>
<evidence type="ECO:0000256" key="6">
    <source>
        <dbReference type="ARBA" id="ARBA00023136"/>
    </source>
</evidence>
<evidence type="ECO:0000256" key="7">
    <source>
        <dbReference type="SAM" id="Phobius"/>
    </source>
</evidence>
<evidence type="ECO:0000256" key="1">
    <source>
        <dbReference type="ARBA" id="ARBA00004141"/>
    </source>
</evidence>
<dbReference type="NCBIfam" id="TIGR01297">
    <property type="entry name" value="CDF"/>
    <property type="match status" value="1"/>
</dbReference>
<comment type="subcellular location">
    <subcellularLocation>
        <location evidence="1">Membrane</location>
        <topology evidence="1">Multi-pass membrane protein</topology>
    </subcellularLocation>
</comment>
<dbReference type="InterPro" id="IPR027470">
    <property type="entry name" value="Cation_efflux_CTD"/>
</dbReference>
<keyword evidence="6 7" id="KW-0472">Membrane</keyword>
<dbReference type="PANTHER" id="PTHR43840:SF15">
    <property type="entry name" value="MITOCHONDRIAL METAL TRANSPORTER 1-RELATED"/>
    <property type="match status" value="1"/>
</dbReference>
<organism evidence="10 11">
    <name type="scientific">Candidatus Caccousia avicola</name>
    <dbReference type="NCBI Taxonomy" id="2840721"/>
    <lineage>
        <taxon>Bacteria</taxon>
        <taxon>Bacillati</taxon>
        <taxon>Bacillota</taxon>
        <taxon>Clostridia</taxon>
        <taxon>Eubacteriales</taxon>
        <taxon>Oscillospiraceae</taxon>
        <taxon>Oscillospiraceae incertae sedis</taxon>
        <taxon>Candidatus Caccousia</taxon>
    </lineage>
</organism>
<evidence type="ECO:0000256" key="5">
    <source>
        <dbReference type="ARBA" id="ARBA00022989"/>
    </source>
</evidence>
<comment type="caution">
    <text evidence="10">The sequence shown here is derived from an EMBL/GenBank/DDBJ whole genome shotgun (WGS) entry which is preliminary data.</text>
</comment>
<evidence type="ECO:0000259" key="8">
    <source>
        <dbReference type="Pfam" id="PF01545"/>
    </source>
</evidence>
<dbReference type="Proteomes" id="UP000824242">
    <property type="component" value="Unassembled WGS sequence"/>
</dbReference>
<feature type="transmembrane region" description="Helical" evidence="7">
    <location>
        <begin position="97"/>
        <end position="116"/>
    </location>
</feature>
<evidence type="ECO:0000256" key="4">
    <source>
        <dbReference type="ARBA" id="ARBA00022692"/>
    </source>
</evidence>
<keyword evidence="3" id="KW-0813">Transport</keyword>
<reference evidence="10" key="1">
    <citation type="submission" date="2020-10" db="EMBL/GenBank/DDBJ databases">
        <authorList>
            <person name="Gilroy R."/>
        </authorList>
    </citation>
    <scope>NUCLEOTIDE SEQUENCE</scope>
    <source>
        <strain evidence="10">ChiSxjej1B13-7958</strain>
    </source>
</reference>
<name>A0A9D1AQ46_9FIRM</name>
<dbReference type="Gene3D" id="1.20.1510.10">
    <property type="entry name" value="Cation efflux protein transmembrane domain"/>
    <property type="match status" value="1"/>
</dbReference>
<dbReference type="SUPFAM" id="SSF161111">
    <property type="entry name" value="Cation efflux protein transmembrane domain-like"/>
    <property type="match status" value="1"/>
</dbReference>
<protein>
    <submittedName>
        <fullName evidence="10">Cation transporter</fullName>
    </submittedName>
</protein>
<comment type="similarity">
    <text evidence="2">Belongs to the cation diffusion facilitator (CDF) transporter (TC 2.A.4) family.</text>
</comment>
<feature type="domain" description="Cation efflux protein cytoplasmic" evidence="9">
    <location>
        <begin position="227"/>
        <end position="303"/>
    </location>
</feature>
<dbReference type="GO" id="GO:0016020">
    <property type="term" value="C:membrane"/>
    <property type="evidence" value="ECO:0007669"/>
    <property type="project" value="UniProtKB-SubCell"/>
</dbReference>
<feature type="transmembrane region" description="Helical" evidence="7">
    <location>
        <begin position="128"/>
        <end position="152"/>
    </location>
</feature>
<dbReference type="InterPro" id="IPR058533">
    <property type="entry name" value="Cation_efflux_TM"/>
</dbReference>
<dbReference type="InterPro" id="IPR050291">
    <property type="entry name" value="CDF_Transporter"/>
</dbReference>
<dbReference type="InterPro" id="IPR002524">
    <property type="entry name" value="Cation_efflux"/>
</dbReference>
<dbReference type="Pfam" id="PF01545">
    <property type="entry name" value="Cation_efflux"/>
    <property type="match status" value="1"/>
</dbReference>
<evidence type="ECO:0000256" key="2">
    <source>
        <dbReference type="ARBA" id="ARBA00008114"/>
    </source>
</evidence>
<evidence type="ECO:0000259" key="9">
    <source>
        <dbReference type="Pfam" id="PF16916"/>
    </source>
</evidence>
<dbReference type="FunFam" id="1.20.1510.10:FF:000006">
    <property type="entry name" value="Divalent cation efflux transporter"/>
    <property type="match status" value="1"/>
</dbReference>
<dbReference type="InterPro" id="IPR036837">
    <property type="entry name" value="Cation_efflux_CTD_sf"/>
</dbReference>
<dbReference type="InterPro" id="IPR027469">
    <property type="entry name" value="Cation_efflux_TMD_sf"/>
</dbReference>
<proteinExistence type="inferred from homology"/>
<dbReference type="EMBL" id="DVGZ01000117">
    <property type="protein sequence ID" value="HIR48125.1"/>
    <property type="molecule type" value="Genomic_DNA"/>
</dbReference>
<evidence type="ECO:0000256" key="3">
    <source>
        <dbReference type="ARBA" id="ARBA00022448"/>
    </source>
</evidence>
<feature type="domain" description="Cation efflux protein transmembrane" evidence="8">
    <location>
        <begin position="31"/>
        <end position="223"/>
    </location>
</feature>
<keyword evidence="4 7" id="KW-0812">Transmembrane</keyword>
<reference evidence="10" key="2">
    <citation type="journal article" date="2021" name="PeerJ">
        <title>Extensive microbial diversity within the chicken gut microbiome revealed by metagenomics and culture.</title>
        <authorList>
            <person name="Gilroy R."/>
            <person name="Ravi A."/>
            <person name="Getino M."/>
            <person name="Pursley I."/>
            <person name="Horton D.L."/>
            <person name="Alikhan N.F."/>
            <person name="Baker D."/>
            <person name="Gharbi K."/>
            <person name="Hall N."/>
            <person name="Watson M."/>
            <person name="Adriaenssens E.M."/>
            <person name="Foster-Nyarko E."/>
            <person name="Jarju S."/>
            <person name="Secka A."/>
            <person name="Antonio M."/>
            <person name="Oren A."/>
            <person name="Chaudhuri R.R."/>
            <person name="La Ragione R."/>
            <person name="Hildebrand F."/>
            <person name="Pallen M.J."/>
        </authorList>
    </citation>
    <scope>NUCLEOTIDE SEQUENCE</scope>
    <source>
        <strain evidence="10">ChiSxjej1B13-7958</strain>
    </source>
</reference>
<dbReference type="GO" id="GO:0008324">
    <property type="term" value="F:monoatomic cation transmembrane transporter activity"/>
    <property type="evidence" value="ECO:0007669"/>
    <property type="project" value="InterPro"/>
</dbReference>
<feature type="transmembrane region" description="Helical" evidence="7">
    <location>
        <begin position="28"/>
        <end position="46"/>
    </location>
</feature>
<dbReference type="Pfam" id="PF16916">
    <property type="entry name" value="ZT_dimer"/>
    <property type="match status" value="1"/>
</dbReference>
<accession>A0A9D1AQ46</accession>
<evidence type="ECO:0000313" key="10">
    <source>
        <dbReference type="EMBL" id="HIR48125.1"/>
    </source>
</evidence>
<dbReference type="PANTHER" id="PTHR43840">
    <property type="entry name" value="MITOCHONDRIAL METAL TRANSPORTER 1-RELATED"/>
    <property type="match status" value="1"/>
</dbReference>